<dbReference type="PANTHER" id="PTHR34222">
    <property type="entry name" value="GAG_PRE-INTEGRS DOMAIN-CONTAINING PROTEIN"/>
    <property type="match status" value="1"/>
</dbReference>
<reference evidence="1" key="1">
    <citation type="submission" date="2016-11" db="EMBL/GenBank/DDBJ databases">
        <title>The genome of Nicotiana attenuata.</title>
        <authorList>
            <person name="Xu S."/>
            <person name="Brockmoeller T."/>
            <person name="Gaquerel E."/>
            <person name="Navarro A."/>
            <person name="Kuhl H."/>
            <person name="Gase K."/>
            <person name="Ling Z."/>
            <person name="Zhou W."/>
            <person name="Kreitzer C."/>
            <person name="Stanke M."/>
            <person name="Tang H."/>
            <person name="Lyons E."/>
            <person name="Pandey P."/>
            <person name="Pandey S.P."/>
            <person name="Timmermann B."/>
            <person name="Baldwin I.T."/>
        </authorList>
    </citation>
    <scope>NUCLEOTIDE SEQUENCE [LARGE SCALE GENOMIC DNA]</scope>
    <source>
        <strain evidence="1">UT</strain>
    </source>
</reference>
<dbReference type="Proteomes" id="UP000187609">
    <property type="component" value="Unassembled WGS sequence"/>
</dbReference>
<evidence type="ECO:0000313" key="1">
    <source>
        <dbReference type="EMBL" id="OIT28872.1"/>
    </source>
</evidence>
<evidence type="ECO:0000313" key="2">
    <source>
        <dbReference type="Proteomes" id="UP000187609"/>
    </source>
</evidence>
<dbReference type="PANTHER" id="PTHR34222:SF97">
    <property type="entry name" value="CATALYTIC REGION, PUTATIVE-RELATED"/>
    <property type="match status" value="1"/>
</dbReference>
<proteinExistence type="predicted"/>
<dbReference type="Gramene" id="OIT28872">
    <property type="protein sequence ID" value="OIT28872"/>
    <property type="gene ID" value="A4A49_53063"/>
</dbReference>
<keyword evidence="2" id="KW-1185">Reference proteome</keyword>
<comment type="caution">
    <text evidence="1">The sequence shown here is derived from an EMBL/GenBank/DDBJ whole genome shotgun (WGS) entry which is preliminary data.</text>
</comment>
<dbReference type="EMBL" id="MJEQ01001927">
    <property type="protein sequence ID" value="OIT28872.1"/>
    <property type="molecule type" value="Genomic_DNA"/>
</dbReference>
<accession>A0A314KI95</accession>
<organism evidence="1 2">
    <name type="scientific">Nicotiana attenuata</name>
    <name type="common">Coyote tobacco</name>
    <dbReference type="NCBI Taxonomy" id="49451"/>
    <lineage>
        <taxon>Eukaryota</taxon>
        <taxon>Viridiplantae</taxon>
        <taxon>Streptophyta</taxon>
        <taxon>Embryophyta</taxon>
        <taxon>Tracheophyta</taxon>
        <taxon>Spermatophyta</taxon>
        <taxon>Magnoliopsida</taxon>
        <taxon>eudicotyledons</taxon>
        <taxon>Gunneridae</taxon>
        <taxon>Pentapetalae</taxon>
        <taxon>asterids</taxon>
        <taxon>lamiids</taxon>
        <taxon>Solanales</taxon>
        <taxon>Solanaceae</taxon>
        <taxon>Nicotianoideae</taxon>
        <taxon>Nicotianeae</taxon>
        <taxon>Nicotiana</taxon>
    </lineage>
</organism>
<protein>
    <submittedName>
        <fullName evidence="1">Uncharacterized protein</fullName>
    </submittedName>
</protein>
<dbReference type="AlphaFoldDB" id="A0A314KI95"/>
<name>A0A314KI95_NICAT</name>
<gene>
    <name evidence="1" type="ORF">A4A49_53063</name>
</gene>
<sequence length="155" mass="17568">MSTYYSKLKDLGDEYDAMTPTLSCPCLESKVFLEHIQQQRLVRFLSSLNESFARAKRQIMLMIPTPNINEAYAMVVHDKKKRAKATGISYGANIVAYNTGQAYTGGYKQKNQLYCDYCKLKGHTRNVCYKLVGYPTDFKPMKAAFGRNVTAAHDV</sequence>